<keyword evidence="2" id="KW-1185">Reference proteome</keyword>
<dbReference type="EMBL" id="CP149822">
    <property type="protein sequence ID" value="WZN39785.1"/>
    <property type="molecule type" value="Genomic_DNA"/>
</dbReference>
<accession>A0ABZ2YKZ2</accession>
<evidence type="ECO:0000313" key="2">
    <source>
        <dbReference type="Proteomes" id="UP001485459"/>
    </source>
</evidence>
<dbReference type="RefSeq" id="WP_341834753.1">
    <property type="nucleotide sequence ID" value="NZ_CP149822.1"/>
</dbReference>
<evidence type="ECO:0000313" key="1">
    <source>
        <dbReference type="EMBL" id="WZN39785.1"/>
    </source>
</evidence>
<sequence>MEPIIQIPAGPPPMKGQDFNLLRAEGLTVLQAAAGASWTNHNLSDPGITLLEACCYALTEVGLKAGIPMRDLLASDAGGMPQESPTPGVVLPMAPLTASDFRKSLIDHPLVRNAWVFPMDATYGGQLKVLLEFEDKQLNNNTFNVQLNVDVSTPPDPPLLVNISADIALPFWDESAARAFSTDVQLQTVTFQDLGGGNNWALIENSTSYLARISVQYQPPAASITELVVVAQINTSLQDPLQQTPKVLQALQAHIATLGDNSPLDTSLLKEYNRWVISAAAAVRSVEMYMRGYRNLCERFAIFQPVRLQEVAISAGIEINAGVAPEELLASILFNIDQHITPVAVIRGMSEMGDDVAVDKLFEGPPLHGGFLPDETLVATNLPERIFTSDILRIILRHRNAGNEDVNFREDVNSRRIVSVRTLGLSLYIDNRIVTDSARDTLCLSNSQQHIPHLSYSKSRITLFRNGIPVPYDWAQVLLRVAQLKDEWLNGSLGTGDDLALPAAESIPVSDYYPIQEDLPLVYGVGSAGLPESATIARRAQALQLQGYMLFFEQLTAGLTSQLGNLNSFFSANPDIDRTIFNQALPQLPQAKLLLGEGYENALGTSAETPLQFQQRRNRVLNHLLSTFGENMNDTAGYAFHEALQPDASTPVLLPDLLTYQQAQMEKASLQLIREKSAFYYALPALSRHRAQSFGNPAWMESWLVEITLANGEYNWTILNPGGQPMLRGYLSEELPDHAQARETAMKSMLQAAAAMSLGRYPEGFITGFDGVEFYLELREHPDAPPYGRSVATYADAAAVNLGLTQITAFIRSHWQRFAITPLERRLNHLLEIPVQEKRALQSMLTDYFEIFDEPPPIQKKFRLYEGGSFTGDVLLVSDAGYTGATDPEALAAVDAGIALLLKKGMKMENFRIVPEGNAFRVQLMQSAGTGIASSPGTFPTREAAKVEIRRIWLMLNRFFSGEGMYITEHLLLTPYADADPALVVPGMDDPYSFQISVVFPSGYASDFSGGPLQEVMPAKYRDPEFRRFAEKQVRTACPAHILPRIFWVDRELPAAPAGSPGLTRFEGLWHSWQSDWLTDETDAAQLQGARNALVLTLNDIIAAAENE</sequence>
<name>A0ABZ2YKZ2_9BACT</name>
<gene>
    <name evidence="1" type="ORF">WJU16_17545</name>
</gene>
<dbReference type="Proteomes" id="UP001485459">
    <property type="component" value="Chromosome"/>
</dbReference>
<organism evidence="1 2">
    <name type="scientific">Chitinophaga pollutisoli</name>
    <dbReference type="NCBI Taxonomy" id="3133966"/>
    <lineage>
        <taxon>Bacteria</taxon>
        <taxon>Pseudomonadati</taxon>
        <taxon>Bacteroidota</taxon>
        <taxon>Chitinophagia</taxon>
        <taxon>Chitinophagales</taxon>
        <taxon>Chitinophagaceae</taxon>
        <taxon>Chitinophaga</taxon>
    </lineage>
</organism>
<proteinExistence type="predicted"/>
<reference evidence="2" key="1">
    <citation type="submission" date="2024-03" db="EMBL/GenBank/DDBJ databases">
        <title>Chitinophaga horti sp. nov., isolated from garden soil.</title>
        <authorList>
            <person name="Lee D.S."/>
            <person name="Han D.M."/>
            <person name="Baek J.H."/>
            <person name="Choi D.G."/>
            <person name="Jeon J.H."/>
            <person name="Jeon C.O."/>
        </authorList>
    </citation>
    <scope>NUCLEOTIDE SEQUENCE [LARGE SCALE GENOMIC DNA]</scope>
    <source>
        <strain evidence="2">GPA1</strain>
    </source>
</reference>
<protein>
    <submittedName>
        <fullName evidence="1">Uncharacterized protein</fullName>
    </submittedName>
</protein>